<keyword evidence="2 4" id="KW-0012">Acyltransferase</keyword>
<name>A0ABT6Q3N6_9PROT</name>
<dbReference type="SUPFAM" id="SSF55729">
    <property type="entry name" value="Acyl-CoA N-acyltransferases (Nat)"/>
    <property type="match status" value="1"/>
</dbReference>
<dbReference type="InterPro" id="IPR000182">
    <property type="entry name" value="GNAT_dom"/>
</dbReference>
<proteinExistence type="predicted"/>
<feature type="domain" description="N-acetyltransferase" evidence="3">
    <location>
        <begin position="1"/>
        <end position="149"/>
    </location>
</feature>
<reference evidence="4" key="1">
    <citation type="submission" date="2023-05" db="EMBL/GenBank/DDBJ databases">
        <title>Whole genome sequence of Commensalibacter sp.</title>
        <authorList>
            <person name="Charoenyingcharoen P."/>
            <person name="Yukphan P."/>
        </authorList>
    </citation>
    <scope>NUCLEOTIDE SEQUENCE</scope>
    <source>
        <strain evidence="4">TBRC 16381</strain>
    </source>
</reference>
<dbReference type="PANTHER" id="PTHR43420">
    <property type="entry name" value="ACETYLTRANSFERASE"/>
    <property type="match status" value="1"/>
</dbReference>
<evidence type="ECO:0000256" key="2">
    <source>
        <dbReference type="ARBA" id="ARBA00023315"/>
    </source>
</evidence>
<dbReference type="PANTHER" id="PTHR43420:SF44">
    <property type="entry name" value="ACETYLTRANSFERASE YPEA"/>
    <property type="match status" value="1"/>
</dbReference>
<dbReference type="EMBL" id="JASBAO010000001">
    <property type="protein sequence ID" value="MDI2091725.1"/>
    <property type="molecule type" value="Genomic_DNA"/>
</dbReference>
<evidence type="ECO:0000256" key="1">
    <source>
        <dbReference type="ARBA" id="ARBA00022679"/>
    </source>
</evidence>
<dbReference type="EC" id="2.3.1.-" evidence="4"/>
<dbReference type="InterPro" id="IPR050680">
    <property type="entry name" value="YpeA/RimI_acetyltransf"/>
</dbReference>
<dbReference type="PROSITE" id="PS51186">
    <property type="entry name" value="GNAT"/>
    <property type="match status" value="1"/>
</dbReference>
<evidence type="ECO:0000313" key="4">
    <source>
        <dbReference type="EMBL" id="MDI2091725.1"/>
    </source>
</evidence>
<accession>A0ABT6Q3N6</accession>
<comment type="caution">
    <text evidence="4">The sequence shown here is derived from an EMBL/GenBank/DDBJ whole genome shotgun (WGS) entry which is preliminary data.</text>
</comment>
<dbReference type="InterPro" id="IPR016181">
    <property type="entry name" value="Acyl_CoA_acyltransferase"/>
</dbReference>
<sequence>MTIQFFSQPNGLEEYLSYLHVAGFPPTEGWSASAFKTLLEMSQYHICIDFDEQYRIRGFLLYSVVIDQAEIITFVVHPTYRGQKIGRCIINAFLQEIVEQRVSSIFLEVAENNAVAIRLYESCGFIKCGKRLNYYKNGMNAILMSKKNNLL</sequence>
<keyword evidence="5" id="KW-1185">Reference proteome</keyword>
<evidence type="ECO:0000313" key="5">
    <source>
        <dbReference type="Proteomes" id="UP001431634"/>
    </source>
</evidence>
<protein>
    <submittedName>
        <fullName evidence="4">GNAT family N-acetyltransferase</fullName>
        <ecNumber evidence="4">2.3.1.-</ecNumber>
    </submittedName>
</protein>
<keyword evidence="1 4" id="KW-0808">Transferase</keyword>
<evidence type="ECO:0000259" key="3">
    <source>
        <dbReference type="PROSITE" id="PS51186"/>
    </source>
</evidence>
<dbReference type="RefSeq" id="WP_281448810.1">
    <property type="nucleotide sequence ID" value="NZ_JASBAO010000001.1"/>
</dbReference>
<dbReference type="CDD" id="cd04301">
    <property type="entry name" value="NAT_SF"/>
    <property type="match status" value="1"/>
</dbReference>
<dbReference type="GO" id="GO:0016746">
    <property type="term" value="F:acyltransferase activity"/>
    <property type="evidence" value="ECO:0007669"/>
    <property type="project" value="UniProtKB-KW"/>
</dbReference>
<dbReference type="Proteomes" id="UP001431634">
    <property type="component" value="Unassembled WGS sequence"/>
</dbReference>
<dbReference type="Gene3D" id="3.40.630.30">
    <property type="match status" value="1"/>
</dbReference>
<gene>
    <name evidence="4" type="ORF">QJV27_10155</name>
</gene>
<dbReference type="Pfam" id="PF00583">
    <property type="entry name" value="Acetyltransf_1"/>
    <property type="match status" value="1"/>
</dbReference>
<organism evidence="4 5">
    <name type="scientific">Commensalibacter oyaizuii</name>
    <dbReference type="NCBI Taxonomy" id="3043873"/>
    <lineage>
        <taxon>Bacteria</taxon>
        <taxon>Pseudomonadati</taxon>
        <taxon>Pseudomonadota</taxon>
        <taxon>Alphaproteobacteria</taxon>
        <taxon>Acetobacterales</taxon>
        <taxon>Acetobacteraceae</taxon>
    </lineage>
</organism>